<dbReference type="AlphaFoldDB" id="K9AIF8"/>
<evidence type="ECO:0000313" key="3">
    <source>
        <dbReference type="Proteomes" id="UP000009885"/>
    </source>
</evidence>
<proteinExistence type="predicted"/>
<keyword evidence="3" id="KW-1185">Reference proteome</keyword>
<keyword evidence="1" id="KW-1133">Transmembrane helix</keyword>
<organism evidence="2 3">
    <name type="scientific">Staphylococcus massiliensis S46</name>
    <dbReference type="NCBI Taxonomy" id="1229783"/>
    <lineage>
        <taxon>Bacteria</taxon>
        <taxon>Bacillati</taxon>
        <taxon>Bacillota</taxon>
        <taxon>Bacilli</taxon>
        <taxon>Bacillales</taxon>
        <taxon>Staphylococcaceae</taxon>
        <taxon>Staphylococcus</taxon>
    </lineage>
</organism>
<name>K9AIF8_9STAP</name>
<dbReference type="PATRIC" id="fig|1229783.3.peg.1652"/>
<dbReference type="Proteomes" id="UP000009885">
    <property type="component" value="Unassembled WGS sequence"/>
</dbReference>
<evidence type="ECO:0000256" key="1">
    <source>
        <dbReference type="SAM" id="Phobius"/>
    </source>
</evidence>
<accession>K9AIF8</accession>
<comment type="caution">
    <text evidence="2">The sequence shown here is derived from an EMBL/GenBank/DDBJ whole genome shotgun (WGS) entry which is preliminary data.</text>
</comment>
<reference evidence="2 3" key="1">
    <citation type="journal article" date="2013" name="Genome Announc.">
        <title>Genome Sequence of Staphylococcus massiliensis Strain S46, Isolated from the Surface of Healthy Human Skin.</title>
        <authorList>
            <person name="Srivastav R."/>
            <person name="Singh A."/>
            <person name="Jangir P.K."/>
            <person name="Kumari C."/>
            <person name="Muduli S."/>
            <person name="Sharma R."/>
        </authorList>
    </citation>
    <scope>NUCLEOTIDE SEQUENCE [LARGE SCALE GENOMIC DNA]</scope>
    <source>
        <strain evidence="2 3">S46</strain>
    </source>
</reference>
<keyword evidence="1" id="KW-0812">Transmembrane</keyword>
<keyword evidence="1" id="KW-0472">Membrane</keyword>
<feature type="transmembrane region" description="Helical" evidence="1">
    <location>
        <begin position="45"/>
        <end position="66"/>
    </location>
</feature>
<feature type="transmembrane region" description="Helical" evidence="1">
    <location>
        <begin position="6"/>
        <end position="24"/>
    </location>
</feature>
<gene>
    <name evidence="2" type="ORF">C273_08206</name>
</gene>
<feature type="transmembrane region" description="Helical" evidence="1">
    <location>
        <begin position="86"/>
        <end position="103"/>
    </location>
</feature>
<protein>
    <submittedName>
        <fullName evidence="2">Uncharacterized protein</fullName>
    </submittedName>
</protein>
<dbReference type="eggNOG" id="ENOG50305IA">
    <property type="taxonomic scope" value="Bacteria"/>
</dbReference>
<evidence type="ECO:0000313" key="2">
    <source>
        <dbReference type="EMBL" id="EKU47074.1"/>
    </source>
</evidence>
<dbReference type="STRING" id="1229783.C273_08206"/>
<dbReference type="RefSeq" id="WP_009383969.1">
    <property type="nucleotide sequence ID" value="NZ_AMSQ01000013.1"/>
</dbReference>
<sequence>MKYLAALILIILLFTFQNKYLAIDTKNMKRKWRIDERGRKIRLETLAYTLNYSFRAIALWLIFKWIGLYQPDKHVVAQTVYYNPEILYIPIFIIIYVLSYIKVNRKYS</sequence>
<dbReference type="EMBL" id="AMSQ01000013">
    <property type="protein sequence ID" value="EKU47074.1"/>
    <property type="molecule type" value="Genomic_DNA"/>
</dbReference>